<evidence type="ECO:0000259" key="1">
    <source>
        <dbReference type="Pfam" id="PF01425"/>
    </source>
</evidence>
<dbReference type="Proteomes" id="UP000764110">
    <property type="component" value="Unassembled WGS sequence"/>
</dbReference>
<dbReference type="InterPro" id="IPR023631">
    <property type="entry name" value="Amidase_dom"/>
</dbReference>
<dbReference type="PANTHER" id="PTHR46310:SF7">
    <property type="entry name" value="AMIDASE 1"/>
    <property type="match status" value="1"/>
</dbReference>
<sequence>MVLGSSRLIGKDATNTTTAASSTAASKSTTIFEAGGARYIAIDAFAFEPSVDIPLEPSLVTVVCNRKDVPLNKGCIRAYLDGLDKCDVFDRKLFLAGIIITTPRHRQTIPPDCREYLKEFGKQWANIKIEKVQQLRVAGGSYGRLAIAVPPRAPTSATNSPPQLRVAVNPAPFTAQVVQALVKDGAHVLAFNPRGDGYQSPADSSSGSAAAVAAYDWLDCALGTDTSGSGRRPAMANGVWQFRPSHDSISLSGLCNTYAKFDTPCVFARSLEILEHVITTWIPPPPIAPSKSQSRSHRLIYEANTDQMKIIDAFVKDAEDMLAATVTQFSIRNSWKQSHPPDTCDDIEESLDDKVVLRQTPGRPPFVIPFVQRRWAQGATVSTAQQEEGTRRLLVCRTWLHEQLLGDNNIETFMLLPVANAKPVYRDEVLPSPEKQSALDQLFIPPILGAPDIVIPIGEIPYHSKRSHQTEFLPVVANLVGAPKRDFELLRAVEIILGKSGRAKVVATGSRIFS</sequence>
<dbReference type="Gene3D" id="3.90.1300.10">
    <property type="entry name" value="Amidase signature (AS) domain"/>
    <property type="match status" value="1"/>
</dbReference>
<dbReference type="EMBL" id="JACEFI010000018">
    <property type="protein sequence ID" value="KAH0594081.1"/>
    <property type="molecule type" value="Genomic_DNA"/>
</dbReference>
<accession>A0A9P8M5R6</accession>
<gene>
    <name evidence="2" type="ORF">MHUMG1_08405</name>
</gene>
<evidence type="ECO:0000313" key="2">
    <source>
        <dbReference type="EMBL" id="KAH0594081.1"/>
    </source>
</evidence>
<organism evidence="2 3">
    <name type="scientific">Metarhizium humberi</name>
    <dbReference type="NCBI Taxonomy" id="2596975"/>
    <lineage>
        <taxon>Eukaryota</taxon>
        <taxon>Fungi</taxon>
        <taxon>Dikarya</taxon>
        <taxon>Ascomycota</taxon>
        <taxon>Pezizomycotina</taxon>
        <taxon>Sordariomycetes</taxon>
        <taxon>Hypocreomycetidae</taxon>
        <taxon>Hypocreales</taxon>
        <taxon>Clavicipitaceae</taxon>
        <taxon>Metarhizium</taxon>
    </lineage>
</organism>
<dbReference type="PANTHER" id="PTHR46310">
    <property type="entry name" value="AMIDASE 1"/>
    <property type="match status" value="1"/>
</dbReference>
<dbReference type="Pfam" id="PF01425">
    <property type="entry name" value="Amidase"/>
    <property type="match status" value="1"/>
</dbReference>
<proteinExistence type="predicted"/>
<keyword evidence="3" id="KW-1185">Reference proteome</keyword>
<evidence type="ECO:0000313" key="3">
    <source>
        <dbReference type="Proteomes" id="UP000764110"/>
    </source>
</evidence>
<dbReference type="SUPFAM" id="SSF75304">
    <property type="entry name" value="Amidase signature (AS) enzymes"/>
    <property type="match status" value="1"/>
</dbReference>
<dbReference type="InterPro" id="IPR036928">
    <property type="entry name" value="AS_sf"/>
</dbReference>
<protein>
    <recommendedName>
        <fullName evidence="1">Amidase domain-containing protein</fullName>
    </recommendedName>
</protein>
<comment type="caution">
    <text evidence="2">The sequence shown here is derived from an EMBL/GenBank/DDBJ whole genome shotgun (WGS) entry which is preliminary data.</text>
</comment>
<name>A0A9P8M5R6_9HYPO</name>
<feature type="domain" description="Amidase" evidence="1">
    <location>
        <begin position="192"/>
        <end position="279"/>
    </location>
</feature>
<dbReference type="AlphaFoldDB" id="A0A9P8M5R6"/>
<reference evidence="2 3" key="1">
    <citation type="submission" date="2020-07" db="EMBL/GenBank/DDBJ databases">
        <title>Metarhizium humberi genome.</title>
        <authorList>
            <person name="Lysoe E."/>
        </authorList>
    </citation>
    <scope>NUCLEOTIDE SEQUENCE [LARGE SCALE GENOMIC DNA]</scope>
    <source>
        <strain evidence="2 3">ESALQ1638</strain>
    </source>
</reference>